<keyword evidence="1" id="KW-0732">Signal</keyword>
<sequence>MLMNLYVLIIIIMMPLVQNSLCKNLIPMKAQSADAQRVDAAKLLSLVKKVGLDKTALMQSEEAKDFESIVESITPTSSTKKPTLFSAKRRTPKNERSYHDIKLLLTKLLEQVSDMEKEKRDEKLPKKAVKLKDRVTTTMPVAGLIPQINTRSNKAKKNKKDDNNRRQRWGHWTDWSSCSVSCGKGRQIRWRHCIEHCEESETEMAEKTCQLPACGPGKLFGVIQL</sequence>
<dbReference type="SMART" id="SM00209">
    <property type="entry name" value="TSP1"/>
    <property type="match status" value="1"/>
</dbReference>
<evidence type="ECO:0000313" key="3">
    <source>
        <dbReference type="RefSeq" id="XP_017775946.1"/>
    </source>
</evidence>
<organism evidence="2 3">
    <name type="scientific">Nicrophorus vespilloides</name>
    <name type="common">Boreal carrion beetle</name>
    <dbReference type="NCBI Taxonomy" id="110193"/>
    <lineage>
        <taxon>Eukaryota</taxon>
        <taxon>Metazoa</taxon>
        <taxon>Ecdysozoa</taxon>
        <taxon>Arthropoda</taxon>
        <taxon>Hexapoda</taxon>
        <taxon>Insecta</taxon>
        <taxon>Pterygota</taxon>
        <taxon>Neoptera</taxon>
        <taxon>Endopterygota</taxon>
        <taxon>Coleoptera</taxon>
        <taxon>Polyphaga</taxon>
        <taxon>Staphyliniformia</taxon>
        <taxon>Silphidae</taxon>
        <taxon>Nicrophorinae</taxon>
        <taxon>Nicrophorus</taxon>
    </lineage>
</organism>
<accession>A0ABM1MMZ6</accession>
<feature type="chain" id="PRO_5046489601" evidence="1">
    <location>
        <begin position="23"/>
        <end position="225"/>
    </location>
</feature>
<keyword evidence="2" id="KW-1185">Reference proteome</keyword>
<dbReference type="RefSeq" id="XP_017775946.1">
    <property type="nucleotide sequence ID" value="XM_017920457.1"/>
</dbReference>
<dbReference type="InterPro" id="IPR036383">
    <property type="entry name" value="TSP1_rpt_sf"/>
</dbReference>
<proteinExistence type="predicted"/>
<feature type="signal peptide" evidence="1">
    <location>
        <begin position="1"/>
        <end position="22"/>
    </location>
</feature>
<dbReference type="Proteomes" id="UP000695000">
    <property type="component" value="Unplaced"/>
</dbReference>
<evidence type="ECO:0000256" key="1">
    <source>
        <dbReference type="SAM" id="SignalP"/>
    </source>
</evidence>
<dbReference type="InterPro" id="IPR000884">
    <property type="entry name" value="TSP1_rpt"/>
</dbReference>
<reference evidence="3" key="1">
    <citation type="submission" date="2025-08" db="UniProtKB">
        <authorList>
            <consortium name="RefSeq"/>
        </authorList>
    </citation>
    <scope>IDENTIFICATION</scope>
    <source>
        <tissue evidence="3">Whole Larva</tissue>
    </source>
</reference>
<dbReference type="PROSITE" id="PS50092">
    <property type="entry name" value="TSP1"/>
    <property type="match status" value="1"/>
</dbReference>
<gene>
    <name evidence="3" type="primary">LOC108562197</name>
</gene>
<dbReference type="Pfam" id="PF00090">
    <property type="entry name" value="TSP_1"/>
    <property type="match status" value="1"/>
</dbReference>
<dbReference type="SUPFAM" id="SSF82895">
    <property type="entry name" value="TSP-1 type 1 repeat"/>
    <property type="match status" value="1"/>
</dbReference>
<protein>
    <submittedName>
        <fullName evidence="3">Uncharacterized protein LOC108562197</fullName>
    </submittedName>
</protein>
<evidence type="ECO:0000313" key="2">
    <source>
        <dbReference type="Proteomes" id="UP000695000"/>
    </source>
</evidence>
<dbReference type="Gene3D" id="2.20.100.10">
    <property type="entry name" value="Thrombospondin type-1 (TSP1) repeat"/>
    <property type="match status" value="1"/>
</dbReference>
<name>A0ABM1MMZ6_NICVS</name>
<dbReference type="GeneID" id="108562197"/>